<gene>
    <name evidence="1" type="ORF">M5D96_000729</name>
</gene>
<name>A0A9P9YWP8_9MUSC</name>
<accession>A0A9P9YWP8</accession>
<keyword evidence="2" id="KW-1185">Reference proteome</keyword>
<reference evidence="1" key="1">
    <citation type="journal article" date="2023" name="Genome Biol. Evol.">
        <title>Long-read-based Genome Assembly of Drosophila gunungcola Reveals Fewer Chemosensory Genes in Flower-breeding Species.</title>
        <authorList>
            <person name="Negi A."/>
            <person name="Liao B.Y."/>
            <person name="Yeh S.D."/>
        </authorList>
    </citation>
    <scope>NUCLEOTIDE SEQUENCE</scope>
    <source>
        <strain evidence="1">Sukarami</strain>
    </source>
</reference>
<comment type="caution">
    <text evidence="1">The sequence shown here is derived from an EMBL/GenBank/DDBJ whole genome shotgun (WGS) entry which is preliminary data.</text>
</comment>
<sequence>RLDVLLRAPGSEQIVFRHRKKILIRLEKSTIKSRYHWKYPKVSFKKKCSEIVRIEHLAR</sequence>
<proteinExistence type="predicted"/>
<dbReference type="Proteomes" id="UP001059596">
    <property type="component" value="Chromosome 3R"/>
</dbReference>
<feature type="non-terminal residue" evidence="1">
    <location>
        <position position="1"/>
    </location>
</feature>
<dbReference type="AlphaFoldDB" id="A0A9P9YWP8"/>
<evidence type="ECO:0000313" key="2">
    <source>
        <dbReference type="Proteomes" id="UP001059596"/>
    </source>
</evidence>
<dbReference type="EMBL" id="JAMKOV010000001">
    <property type="protein sequence ID" value="KAI8044560.1"/>
    <property type="molecule type" value="Genomic_DNA"/>
</dbReference>
<organism evidence="1 2">
    <name type="scientific">Drosophila gunungcola</name>
    <name type="common">fruit fly</name>
    <dbReference type="NCBI Taxonomy" id="103775"/>
    <lineage>
        <taxon>Eukaryota</taxon>
        <taxon>Metazoa</taxon>
        <taxon>Ecdysozoa</taxon>
        <taxon>Arthropoda</taxon>
        <taxon>Hexapoda</taxon>
        <taxon>Insecta</taxon>
        <taxon>Pterygota</taxon>
        <taxon>Neoptera</taxon>
        <taxon>Endopterygota</taxon>
        <taxon>Diptera</taxon>
        <taxon>Brachycera</taxon>
        <taxon>Muscomorpha</taxon>
        <taxon>Ephydroidea</taxon>
        <taxon>Drosophilidae</taxon>
        <taxon>Drosophila</taxon>
        <taxon>Sophophora</taxon>
    </lineage>
</organism>
<protein>
    <submittedName>
        <fullName evidence="1">Uncharacterized protein</fullName>
    </submittedName>
</protein>
<evidence type="ECO:0000313" key="1">
    <source>
        <dbReference type="EMBL" id="KAI8044560.1"/>
    </source>
</evidence>